<keyword evidence="8" id="KW-1185">Reference proteome</keyword>
<dbReference type="SUPFAM" id="SSF56672">
    <property type="entry name" value="DNA/RNA polymerases"/>
    <property type="match status" value="1"/>
</dbReference>
<evidence type="ECO:0000259" key="6">
    <source>
        <dbReference type="Pfam" id="PF00136"/>
    </source>
</evidence>
<feature type="domain" description="DNA-directed DNA polymerase family B multifunctional" evidence="6">
    <location>
        <begin position="90"/>
        <end position="140"/>
    </location>
</feature>
<evidence type="ECO:0000313" key="7">
    <source>
        <dbReference type="EMBL" id="CAH2074239.1"/>
    </source>
</evidence>
<dbReference type="PANTHER" id="PTHR10322:SF23">
    <property type="entry name" value="DNA POLYMERASE DELTA CATALYTIC SUBUNIT"/>
    <property type="match status" value="1"/>
</dbReference>
<dbReference type="InterPro" id="IPR006134">
    <property type="entry name" value="DNA-dir_DNA_pol_B_multi_dom"/>
</dbReference>
<dbReference type="EC" id="2.7.7.7" evidence="1"/>
<keyword evidence="4" id="KW-0239">DNA-directed DNA polymerase</keyword>
<evidence type="ECO:0000313" key="8">
    <source>
        <dbReference type="Proteomes" id="UP000837857"/>
    </source>
</evidence>
<sequence length="144" mass="16288">MDKKKQFKGPPPKRFKAQDDDDDCEMPSSFEDTLAGMEVEFDSPEIFGEGPENQSTDIKWSRPNPPLLNPRSDSLVFQQLDIDHYNGQPMADDVTITPTKNVFVKANIRKGLLPEILESLLSARKKAKADLKEEKDPFKRRPGG</sequence>
<dbReference type="Gene3D" id="1.10.287.690">
    <property type="entry name" value="Helix hairpin bin"/>
    <property type="match status" value="1"/>
</dbReference>
<keyword evidence="3" id="KW-0548">Nucleotidyltransferase</keyword>
<dbReference type="PANTHER" id="PTHR10322">
    <property type="entry name" value="DNA POLYMERASE CATALYTIC SUBUNIT"/>
    <property type="match status" value="1"/>
</dbReference>
<name>A0ABN8J535_9NEOP</name>
<evidence type="ECO:0000256" key="4">
    <source>
        <dbReference type="ARBA" id="ARBA00022932"/>
    </source>
</evidence>
<evidence type="ECO:0000256" key="1">
    <source>
        <dbReference type="ARBA" id="ARBA00012417"/>
    </source>
</evidence>
<feature type="non-terminal residue" evidence="7">
    <location>
        <position position="144"/>
    </location>
</feature>
<dbReference type="Pfam" id="PF00136">
    <property type="entry name" value="DNA_pol_B"/>
    <property type="match status" value="1"/>
</dbReference>
<keyword evidence="2" id="KW-0808">Transferase</keyword>
<protein>
    <recommendedName>
        <fullName evidence="1">DNA-directed DNA polymerase</fullName>
        <ecNumber evidence="1">2.7.7.7</ecNumber>
    </recommendedName>
</protein>
<dbReference type="Proteomes" id="UP000837857">
    <property type="component" value="Chromosome 7"/>
</dbReference>
<gene>
    <name evidence="7" type="ORF">IPOD504_LOCUS15983</name>
</gene>
<dbReference type="EMBL" id="OW152819">
    <property type="protein sequence ID" value="CAH2074239.1"/>
    <property type="molecule type" value="Genomic_DNA"/>
</dbReference>
<evidence type="ECO:0000256" key="5">
    <source>
        <dbReference type="SAM" id="MobiDB-lite"/>
    </source>
</evidence>
<feature type="region of interest" description="Disordered" evidence="5">
    <location>
        <begin position="1"/>
        <end position="29"/>
    </location>
</feature>
<reference evidence="7" key="1">
    <citation type="submission" date="2022-03" db="EMBL/GenBank/DDBJ databases">
        <authorList>
            <person name="Martin H S."/>
        </authorList>
    </citation>
    <scope>NUCLEOTIDE SEQUENCE</scope>
</reference>
<evidence type="ECO:0000256" key="3">
    <source>
        <dbReference type="ARBA" id="ARBA00022695"/>
    </source>
</evidence>
<feature type="compositionally biased region" description="Basic residues" evidence="5">
    <location>
        <begin position="1"/>
        <end position="15"/>
    </location>
</feature>
<dbReference type="InterPro" id="IPR043502">
    <property type="entry name" value="DNA/RNA_pol_sf"/>
</dbReference>
<dbReference type="InterPro" id="IPR050240">
    <property type="entry name" value="DNA_pol_type-B"/>
</dbReference>
<evidence type="ECO:0000256" key="2">
    <source>
        <dbReference type="ARBA" id="ARBA00022679"/>
    </source>
</evidence>
<feature type="region of interest" description="Disordered" evidence="5">
    <location>
        <begin position="44"/>
        <end position="65"/>
    </location>
</feature>
<proteinExistence type="predicted"/>
<accession>A0ABN8J535</accession>
<organism evidence="7 8">
    <name type="scientific">Iphiclides podalirius</name>
    <name type="common">scarce swallowtail</name>
    <dbReference type="NCBI Taxonomy" id="110791"/>
    <lineage>
        <taxon>Eukaryota</taxon>
        <taxon>Metazoa</taxon>
        <taxon>Ecdysozoa</taxon>
        <taxon>Arthropoda</taxon>
        <taxon>Hexapoda</taxon>
        <taxon>Insecta</taxon>
        <taxon>Pterygota</taxon>
        <taxon>Neoptera</taxon>
        <taxon>Endopterygota</taxon>
        <taxon>Lepidoptera</taxon>
        <taxon>Glossata</taxon>
        <taxon>Ditrysia</taxon>
        <taxon>Papilionoidea</taxon>
        <taxon>Papilionidae</taxon>
        <taxon>Papilioninae</taxon>
        <taxon>Iphiclides</taxon>
    </lineage>
</organism>